<dbReference type="EMBL" id="CP003338">
    <property type="protein sequence ID" value="AFC71475.1"/>
    <property type="molecule type" value="Genomic_DNA"/>
</dbReference>
<sequence length="35" mass="3859">MNEDMTPKKPNATRVLAKLAYRGEVEGNTEHSTAV</sequence>
<organism evidence="1 2">
    <name type="scientific">Rickettsia australis (strain Cutlack)</name>
    <dbReference type="NCBI Taxonomy" id="1105110"/>
    <lineage>
        <taxon>Bacteria</taxon>
        <taxon>Pseudomonadati</taxon>
        <taxon>Pseudomonadota</taxon>
        <taxon>Alphaproteobacteria</taxon>
        <taxon>Rickettsiales</taxon>
        <taxon>Rickettsiaceae</taxon>
        <taxon>Rickettsieae</taxon>
        <taxon>Rickettsia</taxon>
        <taxon>spotted fever group</taxon>
    </lineage>
</organism>
<dbReference type="HOGENOM" id="CLU_3366972_0_0_5"/>
<name>H8K882_RICAC</name>
<evidence type="ECO:0000313" key="1">
    <source>
        <dbReference type="EMBL" id="AFC71475.1"/>
    </source>
</evidence>
<dbReference type="KEGG" id="rau:MC5_06145"/>
<gene>
    <name evidence="1" type="ordered locus">MC5_06145</name>
</gene>
<accession>H8K882</accession>
<proteinExistence type="predicted"/>
<keyword evidence="2" id="KW-1185">Reference proteome</keyword>
<evidence type="ECO:0000313" key="2">
    <source>
        <dbReference type="Proteomes" id="UP000007589"/>
    </source>
</evidence>
<dbReference type="AlphaFoldDB" id="H8K882"/>
<reference evidence="2" key="1">
    <citation type="submission" date="2012-02" db="EMBL/GenBank/DDBJ databases">
        <title>Complete genome sequence of Rickettsia australis strain Cutlack.</title>
        <authorList>
            <person name="Johnson S.L."/>
            <person name="Munk A.C."/>
            <person name="Han S."/>
            <person name="Bruce D.C."/>
            <person name="Dasch G.A."/>
        </authorList>
    </citation>
    <scope>NUCLEOTIDE SEQUENCE [LARGE SCALE GENOMIC DNA]</scope>
    <source>
        <strain evidence="2">Cutlack</strain>
    </source>
</reference>
<protein>
    <submittedName>
        <fullName evidence="1">Cytochrome b</fullName>
    </submittedName>
</protein>
<dbReference type="Proteomes" id="UP000007589">
    <property type="component" value="Chromosome"/>
</dbReference>